<evidence type="ECO:0000313" key="1">
    <source>
        <dbReference type="EMBL" id="RNA42658.1"/>
    </source>
</evidence>
<gene>
    <name evidence="1" type="ORF">BpHYR1_026230</name>
</gene>
<name>A0A3M7T4A3_BRAPC</name>
<evidence type="ECO:0000313" key="2">
    <source>
        <dbReference type="Proteomes" id="UP000276133"/>
    </source>
</evidence>
<comment type="caution">
    <text evidence="1">The sequence shown here is derived from an EMBL/GenBank/DDBJ whole genome shotgun (WGS) entry which is preliminary data.</text>
</comment>
<reference evidence="1 2" key="1">
    <citation type="journal article" date="2018" name="Sci. Rep.">
        <title>Genomic signatures of local adaptation to the degree of environmental predictability in rotifers.</title>
        <authorList>
            <person name="Franch-Gras L."/>
            <person name="Hahn C."/>
            <person name="Garcia-Roger E.M."/>
            <person name="Carmona M.J."/>
            <person name="Serra M."/>
            <person name="Gomez A."/>
        </authorList>
    </citation>
    <scope>NUCLEOTIDE SEQUENCE [LARGE SCALE GENOMIC DNA]</scope>
    <source>
        <strain evidence="1">HYR1</strain>
    </source>
</reference>
<dbReference type="AlphaFoldDB" id="A0A3M7T4A3"/>
<organism evidence="1 2">
    <name type="scientific">Brachionus plicatilis</name>
    <name type="common">Marine rotifer</name>
    <name type="synonym">Brachionus muelleri</name>
    <dbReference type="NCBI Taxonomy" id="10195"/>
    <lineage>
        <taxon>Eukaryota</taxon>
        <taxon>Metazoa</taxon>
        <taxon>Spiralia</taxon>
        <taxon>Gnathifera</taxon>
        <taxon>Rotifera</taxon>
        <taxon>Eurotatoria</taxon>
        <taxon>Monogononta</taxon>
        <taxon>Pseudotrocha</taxon>
        <taxon>Ploima</taxon>
        <taxon>Brachionidae</taxon>
        <taxon>Brachionus</taxon>
    </lineage>
</organism>
<sequence>MQDNIEDEEKKKSENQAIDGIVKFNTKLPIQKENNCITFVLYTHIFKKALRRNWAILMIKDVYLKAYANKMFKIIFVITTLCNFQGCISCKALLI</sequence>
<protein>
    <submittedName>
        <fullName evidence="1">Uncharacterized protein</fullName>
    </submittedName>
</protein>
<accession>A0A3M7T4A3</accession>
<proteinExistence type="predicted"/>
<dbReference type="EMBL" id="REGN01000333">
    <property type="protein sequence ID" value="RNA42658.1"/>
    <property type="molecule type" value="Genomic_DNA"/>
</dbReference>
<keyword evidence="2" id="KW-1185">Reference proteome</keyword>
<dbReference type="Proteomes" id="UP000276133">
    <property type="component" value="Unassembled WGS sequence"/>
</dbReference>